<dbReference type="Proteomes" id="UP000678499">
    <property type="component" value="Unassembled WGS sequence"/>
</dbReference>
<protein>
    <recommendedName>
        <fullName evidence="7">Fe2OG dioxygenase domain-containing protein</fullName>
    </recommendedName>
</protein>
<dbReference type="GO" id="GO:0005506">
    <property type="term" value="F:iron ion binding"/>
    <property type="evidence" value="ECO:0007669"/>
    <property type="project" value="InterPro"/>
</dbReference>
<reference evidence="8" key="1">
    <citation type="submission" date="2020-11" db="EMBL/GenBank/DDBJ databases">
        <authorList>
            <person name="Tran Van P."/>
        </authorList>
    </citation>
    <scope>NUCLEOTIDE SEQUENCE</scope>
</reference>
<evidence type="ECO:0000256" key="3">
    <source>
        <dbReference type="ARBA" id="ARBA00022896"/>
    </source>
</evidence>
<name>A0A7R9BFR6_9CRUS</name>
<dbReference type="InterPro" id="IPR005123">
    <property type="entry name" value="Oxoglu/Fe-dep_dioxygenase_dom"/>
</dbReference>
<keyword evidence="9" id="KW-1185">Reference proteome</keyword>
<keyword evidence="3" id="KW-0847">Vitamin C</keyword>
<dbReference type="InterPro" id="IPR045054">
    <property type="entry name" value="P4HA-like"/>
</dbReference>
<dbReference type="GO" id="GO:0005783">
    <property type="term" value="C:endoplasmic reticulum"/>
    <property type="evidence" value="ECO:0007669"/>
    <property type="project" value="TreeGrafter"/>
</dbReference>
<dbReference type="AlphaFoldDB" id="A0A7R9BFR6"/>
<gene>
    <name evidence="8" type="ORF">NMOB1V02_LOCUS1097</name>
</gene>
<evidence type="ECO:0000256" key="2">
    <source>
        <dbReference type="ARBA" id="ARBA00022723"/>
    </source>
</evidence>
<organism evidence="8">
    <name type="scientific">Notodromas monacha</name>
    <dbReference type="NCBI Taxonomy" id="399045"/>
    <lineage>
        <taxon>Eukaryota</taxon>
        <taxon>Metazoa</taxon>
        <taxon>Ecdysozoa</taxon>
        <taxon>Arthropoda</taxon>
        <taxon>Crustacea</taxon>
        <taxon>Oligostraca</taxon>
        <taxon>Ostracoda</taxon>
        <taxon>Podocopa</taxon>
        <taxon>Podocopida</taxon>
        <taxon>Cypridocopina</taxon>
        <taxon>Cypridoidea</taxon>
        <taxon>Cyprididae</taxon>
        <taxon>Notodromas</taxon>
    </lineage>
</organism>
<dbReference type="InterPro" id="IPR006620">
    <property type="entry name" value="Pro_4_hyd_alph"/>
</dbReference>
<dbReference type="GO" id="GO:0004656">
    <property type="term" value="F:procollagen-proline 4-dioxygenase activity"/>
    <property type="evidence" value="ECO:0007669"/>
    <property type="project" value="TreeGrafter"/>
</dbReference>
<evidence type="ECO:0000259" key="7">
    <source>
        <dbReference type="PROSITE" id="PS51471"/>
    </source>
</evidence>
<dbReference type="OrthoDB" id="420380at2759"/>
<dbReference type="InterPro" id="IPR044862">
    <property type="entry name" value="Pro_4_hyd_alph_FE2OG_OXY"/>
</dbReference>
<proteinExistence type="predicted"/>
<keyword evidence="2" id="KW-0479">Metal-binding</keyword>
<dbReference type="PANTHER" id="PTHR10869">
    <property type="entry name" value="PROLYL 4-HYDROXYLASE ALPHA SUBUNIT"/>
    <property type="match status" value="1"/>
</dbReference>
<dbReference type="PANTHER" id="PTHR10869:SF246">
    <property type="entry name" value="TRANSMEMBRANE PROLYL 4-HYDROXYLASE"/>
    <property type="match status" value="1"/>
</dbReference>
<dbReference type="EMBL" id="CAJPEX010000107">
    <property type="protein sequence ID" value="CAG0913350.1"/>
    <property type="molecule type" value="Genomic_DNA"/>
</dbReference>
<dbReference type="PROSITE" id="PS51471">
    <property type="entry name" value="FE2OG_OXY"/>
    <property type="match status" value="1"/>
</dbReference>
<keyword evidence="4" id="KW-0223">Dioxygenase</keyword>
<dbReference type="SMART" id="SM00702">
    <property type="entry name" value="P4Hc"/>
    <property type="match status" value="1"/>
</dbReference>
<keyword evidence="6" id="KW-0408">Iron</keyword>
<dbReference type="Gene3D" id="2.60.120.620">
    <property type="entry name" value="q2cbj1_9rhob like domain"/>
    <property type="match status" value="1"/>
</dbReference>
<comment type="cofactor">
    <cofactor evidence="1">
        <name>L-ascorbate</name>
        <dbReference type="ChEBI" id="CHEBI:38290"/>
    </cofactor>
</comment>
<evidence type="ECO:0000256" key="4">
    <source>
        <dbReference type="ARBA" id="ARBA00022964"/>
    </source>
</evidence>
<sequence length="122" mass="13979">MSSRLTGLDPNTTEKLQVNSYAPGEHFHLHHDAYYTGMPTELTDVEEGGRTVFPALGLSVKPRKGSALLWFNLRSDGRPDLRTLHGGCPVIRGFKWIANKWFNIKSQMFRRPCRLQYDEDDD</sequence>
<evidence type="ECO:0000256" key="1">
    <source>
        <dbReference type="ARBA" id="ARBA00001961"/>
    </source>
</evidence>
<evidence type="ECO:0000313" key="9">
    <source>
        <dbReference type="Proteomes" id="UP000678499"/>
    </source>
</evidence>
<evidence type="ECO:0000313" key="8">
    <source>
        <dbReference type="EMBL" id="CAD7273198.1"/>
    </source>
</evidence>
<feature type="domain" description="Fe2OG dioxygenase" evidence="7">
    <location>
        <begin position="12"/>
        <end position="104"/>
    </location>
</feature>
<keyword evidence="5" id="KW-0560">Oxidoreductase</keyword>
<evidence type="ECO:0000256" key="6">
    <source>
        <dbReference type="ARBA" id="ARBA00023004"/>
    </source>
</evidence>
<dbReference type="GO" id="GO:0031418">
    <property type="term" value="F:L-ascorbic acid binding"/>
    <property type="evidence" value="ECO:0007669"/>
    <property type="project" value="UniProtKB-KW"/>
</dbReference>
<accession>A0A7R9BFR6</accession>
<dbReference type="Pfam" id="PF13640">
    <property type="entry name" value="2OG-FeII_Oxy_3"/>
    <property type="match status" value="1"/>
</dbReference>
<evidence type="ECO:0000256" key="5">
    <source>
        <dbReference type="ARBA" id="ARBA00023002"/>
    </source>
</evidence>
<dbReference type="EMBL" id="OA882144">
    <property type="protein sequence ID" value="CAD7273198.1"/>
    <property type="molecule type" value="Genomic_DNA"/>
</dbReference>